<dbReference type="PANTHER" id="PTHR10662">
    <property type="entry name" value="NUCLEAR RNA EXPORT FACTOR"/>
    <property type="match status" value="1"/>
</dbReference>
<organism evidence="6">
    <name type="scientific">Callorhinchus milii</name>
    <name type="common">Ghost shark</name>
    <dbReference type="NCBI Taxonomy" id="7868"/>
    <lineage>
        <taxon>Eukaryota</taxon>
        <taxon>Metazoa</taxon>
        <taxon>Chordata</taxon>
        <taxon>Craniata</taxon>
        <taxon>Vertebrata</taxon>
        <taxon>Chondrichthyes</taxon>
        <taxon>Holocephali</taxon>
        <taxon>Chimaeriformes</taxon>
        <taxon>Callorhinchidae</taxon>
        <taxon>Callorhinchus</taxon>
    </lineage>
</organism>
<feature type="compositionally biased region" description="Polar residues" evidence="3">
    <location>
        <begin position="98"/>
        <end position="108"/>
    </location>
</feature>
<dbReference type="FunFam" id="3.80.10.10:FF:000384">
    <property type="entry name" value="Nuclear RNA export factor 1"/>
    <property type="match status" value="1"/>
</dbReference>
<feature type="region of interest" description="Disordered" evidence="3">
    <location>
        <begin position="34"/>
        <end position="116"/>
    </location>
</feature>
<dbReference type="Gene3D" id="3.30.70.330">
    <property type="match status" value="1"/>
</dbReference>
<feature type="domain" description="Nuclear RNA export factor Tap RNA-binding" evidence="4">
    <location>
        <begin position="120"/>
        <end position="198"/>
    </location>
</feature>
<dbReference type="AlphaFoldDB" id="V9KZI8"/>
<sequence length="351" mass="39971">MVVVAAVVVVDGLPAGVAEHDDRVTVRKKKGRGTFRWWGEGGHKSRNRGPNPRSRFEDDDGDVAMNDHEPPRVRSVPYSVRANRRGDTWHNRDGPSHIQVTVKQNSDRGSGSGSSGRKTWFKVVIPFGKKYEKSWLLSSIQNLCSVPFTPTEFHFEGNRVVFYVEDSTTANALKQVSRKITDKDKYKVVIQANPSVAPSSVTHELRAEDIEHIKNCMGKRYDVSQHALDLNSLRNDPDLISQNIDVMLNRRNCMHTVVKIIEQHIPELLSLNLGNNKLSRLEDMMDLKAPALKILNLSRNEVKLERDLDKIKSFKLEELWLEGNPLCDNYRDQTAYVRSVLTWPRRLSPGK</sequence>
<evidence type="ECO:0000256" key="3">
    <source>
        <dbReference type="SAM" id="MobiDB-lite"/>
    </source>
</evidence>
<proteinExistence type="evidence at transcript level"/>
<dbReference type="InterPro" id="IPR035979">
    <property type="entry name" value="RBD_domain_sf"/>
</dbReference>
<evidence type="ECO:0000256" key="1">
    <source>
        <dbReference type="ARBA" id="ARBA00022614"/>
    </source>
</evidence>
<evidence type="ECO:0000259" key="4">
    <source>
        <dbReference type="Pfam" id="PF09162"/>
    </source>
</evidence>
<dbReference type="InterPro" id="IPR030217">
    <property type="entry name" value="NXF_fam"/>
</dbReference>
<dbReference type="InterPro" id="IPR057125">
    <property type="entry name" value="NXF1/2/3/5-like_LRR"/>
</dbReference>
<dbReference type="EMBL" id="JW871733">
    <property type="protein sequence ID" value="AFP04251.1"/>
    <property type="molecule type" value="mRNA"/>
</dbReference>
<dbReference type="GO" id="GO:0005737">
    <property type="term" value="C:cytoplasm"/>
    <property type="evidence" value="ECO:0007669"/>
    <property type="project" value="InterPro"/>
</dbReference>
<keyword evidence="1" id="KW-0433">Leucine-rich repeat</keyword>
<keyword evidence="2" id="KW-0677">Repeat</keyword>
<dbReference type="GO" id="GO:0003723">
    <property type="term" value="F:RNA binding"/>
    <property type="evidence" value="ECO:0007669"/>
    <property type="project" value="InterPro"/>
</dbReference>
<dbReference type="GO" id="GO:0005634">
    <property type="term" value="C:nucleus"/>
    <property type="evidence" value="ECO:0007669"/>
    <property type="project" value="TreeGrafter"/>
</dbReference>
<dbReference type="SUPFAM" id="SSF54928">
    <property type="entry name" value="RNA-binding domain, RBD"/>
    <property type="match status" value="1"/>
</dbReference>
<dbReference type="GO" id="GO:0016973">
    <property type="term" value="P:poly(A)+ mRNA export from nucleus"/>
    <property type="evidence" value="ECO:0007669"/>
    <property type="project" value="TreeGrafter"/>
</dbReference>
<dbReference type="FunFam" id="3.30.70.330:FF:000675">
    <property type="entry name" value="Nuclear RNA export factor 7"/>
    <property type="match status" value="1"/>
</dbReference>
<reference evidence="6" key="1">
    <citation type="journal article" date="2014" name="Nature">
        <title>Elephant shark genome provides unique insights into gnathostome evolution.</title>
        <authorList>
            <consortium name="International Elephant Shark Genome Sequencing Consortium"/>
            <person name="Venkatesh B."/>
            <person name="Lee A.P."/>
            <person name="Ravi V."/>
            <person name="Maurya A.K."/>
            <person name="Lian M.M."/>
            <person name="Swann J.B."/>
            <person name="Ohta Y."/>
            <person name="Flajnik M.F."/>
            <person name="Sutoh Y."/>
            <person name="Kasahara M."/>
            <person name="Hoon S."/>
            <person name="Gangu V."/>
            <person name="Roy S.W."/>
            <person name="Irimia M."/>
            <person name="Korzh V."/>
            <person name="Kondrychyn I."/>
            <person name="Lim Z.W."/>
            <person name="Tay B.H."/>
            <person name="Tohari S."/>
            <person name="Kong K.W."/>
            <person name="Ho S."/>
            <person name="Lorente-Galdos B."/>
            <person name="Quilez J."/>
            <person name="Marques-Bonet T."/>
            <person name="Raney B.J."/>
            <person name="Ingham P.W."/>
            <person name="Tay A."/>
            <person name="Hillier L.W."/>
            <person name="Minx P."/>
            <person name="Boehm T."/>
            <person name="Wilson R.K."/>
            <person name="Brenner S."/>
            <person name="Warren W.C."/>
        </authorList>
    </citation>
    <scope>NUCLEOTIDE SEQUENCE</scope>
    <source>
        <tissue evidence="6">Spleen</tissue>
    </source>
</reference>
<dbReference type="SUPFAM" id="SSF52058">
    <property type="entry name" value="L domain-like"/>
    <property type="match status" value="1"/>
</dbReference>
<feature type="domain" description="NXF1/2/3/5-like leucine-rich repeat" evidence="5">
    <location>
        <begin position="219"/>
        <end position="342"/>
    </location>
</feature>
<evidence type="ECO:0000256" key="2">
    <source>
        <dbReference type="ARBA" id="ARBA00022737"/>
    </source>
</evidence>
<evidence type="ECO:0000313" key="6">
    <source>
        <dbReference type="EMBL" id="AFP04251.1"/>
    </source>
</evidence>
<dbReference type="Pfam" id="PF24048">
    <property type="entry name" value="LRR_NXF1-5"/>
    <property type="match status" value="1"/>
</dbReference>
<dbReference type="InterPro" id="IPR001611">
    <property type="entry name" value="Leu-rich_rpt"/>
</dbReference>
<dbReference type="PANTHER" id="PTHR10662:SF22">
    <property type="entry name" value="NUCLEAR RNA EXPORT FACTOR 1"/>
    <property type="match status" value="1"/>
</dbReference>
<dbReference type="InterPro" id="IPR012677">
    <property type="entry name" value="Nucleotide-bd_a/b_plait_sf"/>
</dbReference>
<dbReference type="InterPro" id="IPR032675">
    <property type="entry name" value="LRR_dom_sf"/>
</dbReference>
<feature type="compositionally biased region" description="Basic and acidic residues" evidence="3">
    <location>
        <begin position="84"/>
        <end position="95"/>
    </location>
</feature>
<accession>V9KZI8</accession>
<dbReference type="Gene3D" id="3.80.10.10">
    <property type="entry name" value="Ribonuclease Inhibitor"/>
    <property type="match status" value="1"/>
</dbReference>
<evidence type="ECO:0000259" key="5">
    <source>
        <dbReference type="Pfam" id="PF24048"/>
    </source>
</evidence>
<dbReference type="PROSITE" id="PS51450">
    <property type="entry name" value="LRR"/>
    <property type="match status" value="1"/>
</dbReference>
<dbReference type="InterPro" id="IPR015245">
    <property type="entry name" value="Tap_RNA-bd"/>
</dbReference>
<protein>
    <submittedName>
        <fullName evidence="6">Nuclear RNA export factor 1</fullName>
    </submittedName>
</protein>
<dbReference type="Pfam" id="PF09162">
    <property type="entry name" value="Tap-RNA_bind"/>
    <property type="match status" value="1"/>
</dbReference>
<name>V9KZI8_CALMI</name>